<gene>
    <name evidence="2" type="ORF">ACFSKV_09880</name>
</gene>
<evidence type="ECO:0000313" key="2">
    <source>
        <dbReference type="EMBL" id="MFD2201878.1"/>
    </source>
</evidence>
<sequence>MSRKFKIRDQDKLYFVTFTVIEWIDLFTRKEFRDIVLESLKFCTINKGLEVWAYCIMSSHLHLILGRNGGEPLEGIIRDFKKFTSKKILDSIKTGAFESRKEFLLWHFGKAGRKNPNNQNFQIWQQHSHPIELNSNTKITRCLNYIHQNPVKAGIVLSPEDYLYSSARNYAGLLDCLIDVILLE</sequence>
<accession>A0ABW5B7L9</accession>
<dbReference type="Proteomes" id="UP001597414">
    <property type="component" value="Unassembled WGS sequence"/>
</dbReference>
<dbReference type="SUPFAM" id="SSF143422">
    <property type="entry name" value="Transposase IS200-like"/>
    <property type="match status" value="1"/>
</dbReference>
<evidence type="ECO:0000259" key="1">
    <source>
        <dbReference type="SMART" id="SM01321"/>
    </source>
</evidence>
<dbReference type="InterPro" id="IPR036515">
    <property type="entry name" value="Transposase_17_sf"/>
</dbReference>
<evidence type="ECO:0000313" key="3">
    <source>
        <dbReference type="Proteomes" id="UP001597414"/>
    </source>
</evidence>
<dbReference type="InterPro" id="IPR002686">
    <property type="entry name" value="Transposase_17"/>
</dbReference>
<keyword evidence="3" id="KW-1185">Reference proteome</keyword>
<dbReference type="EMBL" id="JBHUIV010000016">
    <property type="protein sequence ID" value="MFD2201878.1"/>
    <property type="molecule type" value="Genomic_DNA"/>
</dbReference>
<dbReference type="NCBIfam" id="NF047646">
    <property type="entry name" value="REP_Tyr_transpos"/>
    <property type="match status" value="1"/>
</dbReference>
<proteinExistence type="predicted"/>
<dbReference type="Gene3D" id="3.30.70.1290">
    <property type="entry name" value="Transposase IS200-like"/>
    <property type="match status" value="1"/>
</dbReference>
<dbReference type="SMART" id="SM01321">
    <property type="entry name" value="Y1_Tnp"/>
    <property type="match status" value="1"/>
</dbReference>
<name>A0ABW5B7L9_9BACT</name>
<feature type="domain" description="Transposase IS200-like" evidence="1">
    <location>
        <begin position="9"/>
        <end position="149"/>
    </location>
</feature>
<dbReference type="PANTHER" id="PTHR36966:SF1">
    <property type="entry name" value="REP-ASSOCIATED TYROSINE TRANSPOSASE"/>
    <property type="match status" value="1"/>
</dbReference>
<dbReference type="PANTHER" id="PTHR36966">
    <property type="entry name" value="REP-ASSOCIATED TYROSINE TRANSPOSASE"/>
    <property type="match status" value="1"/>
</dbReference>
<comment type="caution">
    <text evidence="2">The sequence shown here is derived from an EMBL/GenBank/DDBJ whole genome shotgun (WGS) entry which is preliminary data.</text>
</comment>
<protein>
    <submittedName>
        <fullName evidence="2">Transposase</fullName>
    </submittedName>
</protein>
<reference evidence="3" key="1">
    <citation type="journal article" date="2019" name="Int. J. Syst. Evol. Microbiol.">
        <title>The Global Catalogue of Microorganisms (GCM) 10K type strain sequencing project: providing services to taxonomists for standard genome sequencing and annotation.</title>
        <authorList>
            <consortium name="The Broad Institute Genomics Platform"/>
            <consortium name="The Broad Institute Genome Sequencing Center for Infectious Disease"/>
            <person name="Wu L."/>
            <person name="Ma J."/>
        </authorList>
    </citation>
    <scope>NUCLEOTIDE SEQUENCE [LARGE SCALE GENOMIC DNA]</scope>
    <source>
        <strain evidence="3">KCTC 19812</strain>
    </source>
</reference>
<dbReference type="InterPro" id="IPR052715">
    <property type="entry name" value="RAYT_transposase"/>
</dbReference>
<dbReference type="RefSeq" id="WP_380801991.1">
    <property type="nucleotide sequence ID" value="NZ_JBHUIV010000016.1"/>
</dbReference>
<organism evidence="2 3">
    <name type="scientific">Shivajiella indica</name>
    <dbReference type="NCBI Taxonomy" id="872115"/>
    <lineage>
        <taxon>Bacteria</taxon>
        <taxon>Pseudomonadati</taxon>
        <taxon>Bacteroidota</taxon>
        <taxon>Cytophagia</taxon>
        <taxon>Cytophagales</taxon>
        <taxon>Cyclobacteriaceae</taxon>
        <taxon>Shivajiella</taxon>
    </lineage>
</organism>